<comment type="caution">
    <text evidence="1">The sequence shown here is derived from an EMBL/GenBank/DDBJ whole genome shotgun (WGS) entry which is preliminary data.</text>
</comment>
<dbReference type="InterPro" id="IPR052343">
    <property type="entry name" value="Retrotransposon-Effector_Assoc"/>
</dbReference>
<protein>
    <submittedName>
        <fullName evidence="1">Uncharacterized protein</fullName>
    </submittedName>
</protein>
<evidence type="ECO:0000313" key="2">
    <source>
        <dbReference type="Proteomes" id="UP001157006"/>
    </source>
</evidence>
<dbReference type="Proteomes" id="UP001157006">
    <property type="component" value="Unassembled WGS sequence"/>
</dbReference>
<keyword evidence="2" id="KW-1185">Reference proteome</keyword>
<name>A0AAV0YK84_VICFA</name>
<reference evidence="1 2" key="1">
    <citation type="submission" date="2023-01" db="EMBL/GenBank/DDBJ databases">
        <authorList>
            <person name="Kreplak J."/>
        </authorList>
    </citation>
    <scope>NUCLEOTIDE SEQUENCE [LARGE SCALE GENOMIC DNA]</scope>
</reference>
<sequence>MARRPKGRNQTLSPKSKMQVVCGGKRMRISKESLYLTLGIFFLQLVQQEAWVGDIKEALKQMQPLKAPSLNSILTFFYQKYWHIGGKEVESLVLDILNNGKSSESLNKIFIYLILKCKTPRNPIEFRPISLCNVVMKIVTKCLVNRPKSLLPFLVDEE</sequence>
<proteinExistence type="predicted"/>
<dbReference type="PANTHER" id="PTHR46890:SF48">
    <property type="entry name" value="RNA-DIRECTED DNA POLYMERASE"/>
    <property type="match status" value="1"/>
</dbReference>
<gene>
    <name evidence="1" type="ORF">VFH_U097960</name>
</gene>
<dbReference type="PANTHER" id="PTHR46890">
    <property type="entry name" value="NON-LTR RETROLELEMENT REVERSE TRANSCRIPTASE-LIKE PROTEIN-RELATED"/>
    <property type="match status" value="1"/>
</dbReference>
<dbReference type="AlphaFoldDB" id="A0AAV0YK84"/>
<organism evidence="1 2">
    <name type="scientific">Vicia faba</name>
    <name type="common">Broad bean</name>
    <name type="synonym">Faba vulgaris</name>
    <dbReference type="NCBI Taxonomy" id="3906"/>
    <lineage>
        <taxon>Eukaryota</taxon>
        <taxon>Viridiplantae</taxon>
        <taxon>Streptophyta</taxon>
        <taxon>Embryophyta</taxon>
        <taxon>Tracheophyta</taxon>
        <taxon>Spermatophyta</taxon>
        <taxon>Magnoliopsida</taxon>
        <taxon>eudicotyledons</taxon>
        <taxon>Gunneridae</taxon>
        <taxon>Pentapetalae</taxon>
        <taxon>rosids</taxon>
        <taxon>fabids</taxon>
        <taxon>Fabales</taxon>
        <taxon>Fabaceae</taxon>
        <taxon>Papilionoideae</taxon>
        <taxon>50 kb inversion clade</taxon>
        <taxon>NPAAA clade</taxon>
        <taxon>Hologalegina</taxon>
        <taxon>IRL clade</taxon>
        <taxon>Fabeae</taxon>
        <taxon>Vicia</taxon>
    </lineage>
</organism>
<dbReference type="EMBL" id="CATIWC010002555">
    <property type="protein sequence ID" value="CAI8584880.1"/>
    <property type="molecule type" value="Genomic_DNA"/>
</dbReference>
<evidence type="ECO:0000313" key="1">
    <source>
        <dbReference type="EMBL" id="CAI8584880.1"/>
    </source>
</evidence>
<accession>A0AAV0YK84</accession>